<organism evidence="1 2">
    <name type="scientific">Kibdelosporangium lantanae</name>
    <dbReference type="NCBI Taxonomy" id="1497396"/>
    <lineage>
        <taxon>Bacteria</taxon>
        <taxon>Bacillati</taxon>
        <taxon>Actinomycetota</taxon>
        <taxon>Actinomycetes</taxon>
        <taxon>Pseudonocardiales</taxon>
        <taxon>Pseudonocardiaceae</taxon>
        <taxon>Kibdelosporangium</taxon>
    </lineage>
</organism>
<gene>
    <name evidence="1" type="ORF">ACFQ1S_46505</name>
</gene>
<comment type="caution">
    <text evidence="1">The sequence shown here is derived from an EMBL/GenBank/DDBJ whole genome shotgun (WGS) entry which is preliminary data.</text>
</comment>
<keyword evidence="2" id="KW-1185">Reference proteome</keyword>
<sequence>QAQARGVFPRTSAELPSVPGVAFATVSDVLGFPSGPGLRGGTFTTTPEGMTLTDVRFVSDVGVSGQVRFSTATVDADVTLSTGQRVRLSWTPLQAQETITVTGSVDGRSFTVCLPTA</sequence>
<dbReference type="EMBL" id="JBHTIS010004495">
    <property type="protein sequence ID" value="MFD1052525.1"/>
    <property type="molecule type" value="Genomic_DNA"/>
</dbReference>
<evidence type="ECO:0000313" key="2">
    <source>
        <dbReference type="Proteomes" id="UP001597045"/>
    </source>
</evidence>
<feature type="non-terminal residue" evidence="1">
    <location>
        <position position="1"/>
    </location>
</feature>
<accession>A0ABW3MTH1</accession>
<proteinExistence type="predicted"/>
<name>A0ABW3MTH1_9PSEU</name>
<protein>
    <submittedName>
        <fullName evidence="1">Uncharacterized protein</fullName>
    </submittedName>
</protein>
<reference evidence="2" key="1">
    <citation type="journal article" date="2019" name="Int. J. Syst. Evol. Microbiol.">
        <title>The Global Catalogue of Microorganisms (GCM) 10K type strain sequencing project: providing services to taxonomists for standard genome sequencing and annotation.</title>
        <authorList>
            <consortium name="The Broad Institute Genomics Platform"/>
            <consortium name="The Broad Institute Genome Sequencing Center for Infectious Disease"/>
            <person name="Wu L."/>
            <person name="Ma J."/>
        </authorList>
    </citation>
    <scope>NUCLEOTIDE SEQUENCE [LARGE SCALE GENOMIC DNA]</scope>
    <source>
        <strain evidence="2">JCM 31486</strain>
    </source>
</reference>
<evidence type="ECO:0000313" key="1">
    <source>
        <dbReference type="EMBL" id="MFD1052525.1"/>
    </source>
</evidence>
<dbReference type="Proteomes" id="UP001597045">
    <property type="component" value="Unassembled WGS sequence"/>
</dbReference>